<dbReference type="SMART" id="SM00387">
    <property type="entry name" value="HATPase_c"/>
    <property type="match status" value="1"/>
</dbReference>
<dbReference type="SUPFAM" id="SSF69118">
    <property type="entry name" value="AhpD-like"/>
    <property type="match status" value="1"/>
</dbReference>
<evidence type="ECO:0000313" key="9">
    <source>
        <dbReference type="EMBL" id="MCW8109854.1"/>
    </source>
</evidence>
<keyword evidence="4" id="KW-0808">Transferase</keyword>
<keyword evidence="5" id="KW-0418">Kinase</keyword>
<evidence type="ECO:0000256" key="4">
    <source>
        <dbReference type="ARBA" id="ARBA00022679"/>
    </source>
</evidence>
<evidence type="ECO:0000256" key="5">
    <source>
        <dbReference type="ARBA" id="ARBA00022777"/>
    </source>
</evidence>
<dbReference type="SMART" id="SM00448">
    <property type="entry name" value="REC"/>
    <property type="match status" value="1"/>
</dbReference>
<dbReference type="InterPro" id="IPR001789">
    <property type="entry name" value="Sig_transdc_resp-reg_receiver"/>
</dbReference>
<dbReference type="InterPro" id="IPR036890">
    <property type="entry name" value="HATPase_C_sf"/>
</dbReference>
<dbReference type="SUPFAM" id="SSF55874">
    <property type="entry name" value="ATPase domain of HSP90 chaperone/DNA topoisomerase II/histidine kinase"/>
    <property type="match status" value="1"/>
</dbReference>
<name>A0ABT3PAP8_9ALTE</name>
<dbReference type="InterPro" id="IPR029032">
    <property type="entry name" value="AhpD-like"/>
</dbReference>
<evidence type="ECO:0000256" key="1">
    <source>
        <dbReference type="ARBA" id="ARBA00000085"/>
    </source>
</evidence>
<dbReference type="SUPFAM" id="SSF52172">
    <property type="entry name" value="CheY-like"/>
    <property type="match status" value="1"/>
</dbReference>
<dbReference type="Gene3D" id="1.20.1290.10">
    <property type="entry name" value="AhpD-like"/>
    <property type="match status" value="1"/>
</dbReference>
<evidence type="ECO:0000259" key="7">
    <source>
        <dbReference type="PROSITE" id="PS50109"/>
    </source>
</evidence>
<dbReference type="Gene3D" id="1.10.287.130">
    <property type="match status" value="1"/>
</dbReference>
<dbReference type="SMART" id="SM00388">
    <property type="entry name" value="HisKA"/>
    <property type="match status" value="1"/>
</dbReference>
<feature type="domain" description="Histidine kinase" evidence="7">
    <location>
        <begin position="270"/>
        <end position="491"/>
    </location>
</feature>
<dbReference type="PRINTS" id="PR00344">
    <property type="entry name" value="BCTRLSENSOR"/>
</dbReference>
<dbReference type="Gene3D" id="3.40.50.2300">
    <property type="match status" value="1"/>
</dbReference>
<feature type="domain" description="Response regulatory" evidence="8">
    <location>
        <begin position="512"/>
        <end position="628"/>
    </location>
</feature>
<evidence type="ECO:0000256" key="2">
    <source>
        <dbReference type="ARBA" id="ARBA00012438"/>
    </source>
</evidence>
<protein>
    <recommendedName>
        <fullName evidence="2">histidine kinase</fullName>
        <ecNumber evidence="2">2.7.13.3</ecNumber>
    </recommendedName>
</protein>
<dbReference type="Pfam" id="PF00072">
    <property type="entry name" value="Response_reg"/>
    <property type="match status" value="1"/>
</dbReference>
<feature type="modified residue" description="4-aspartylphosphate" evidence="6">
    <location>
        <position position="561"/>
    </location>
</feature>
<dbReference type="CDD" id="cd17580">
    <property type="entry name" value="REC_2_DhkD-like"/>
    <property type="match status" value="1"/>
</dbReference>
<evidence type="ECO:0000256" key="3">
    <source>
        <dbReference type="ARBA" id="ARBA00022553"/>
    </source>
</evidence>
<dbReference type="CDD" id="cd00075">
    <property type="entry name" value="HATPase"/>
    <property type="match status" value="1"/>
</dbReference>
<keyword evidence="9" id="KW-0067">ATP-binding</keyword>
<dbReference type="Pfam" id="PF00512">
    <property type="entry name" value="HisKA"/>
    <property type="match status" value="1"/>
</dbReference>
<dbReference type="InterPro" id="IPR003661">
    <property type="entry name" value="HisK_dim/P_dom"/>
</dbReference>
<dbReference type="InterPro" id="IPR036097">
    <property type="entry name" value="HisK_dim/P_sf"/>
</dbReference>
<evidence type="ECO:0000256" key="6">
    <source>
        <dbReference type="PROSITE-ProRule" id="PRU00169"/>
    </source>
</evidence>
<gene>
    <name evidence="9" type="ORF">OPS25_15210</name>
</gene>
<dbReference type="EMBL" id="JAPFRD010000013">
    <property type="protein sequence ID" value="MCW8109854.1"/>
    <property type="molecule type" value="Genomic_DNA"/>
</dbReference>
<dbReference type="GO" id="GO:0005524">
    <property type="term" value="F:ATP binding"/>
    <property type="evidence" value="ECO:0007669"/>
    <property type="project" value="UniProtKB-KW"/>
</dbReference>
<dbReference type="PANTHER" id="PTHR43047:SF72">
    <property type="entry name" value="OSMOSENSING HISTIDINE PROTEIN KINASE SLN1"/>
    <property type="match status" value="1"/>
</dbReference>
<organism evidence="9 10">
    <name type="scientific">Alteromonas aquimaris</name>
    <dbReference type="NCBI Taxonomy" id="2998417"/>
    <lineage>
        <taxon>Bacteria</taxon>
        <taxon>Pseudomonadati</taxon>
        <taxon>Pseudomonadota</taxon>
        <taxon>Gammaproteobacteria</taxon>
        <taxon>Alteromonadales</taxon>
        <taxon>Alteromonadaceae</taxon>
        <taxon>Alteromonas/Salinimonas group</taxon>
        <taxon>Alteromonas</taxon>
    </lineage>
</organism>
<comment type="catalytic activity">
    <reaction evidence="1">
        <text>ATP + protein L-histidine = ADP + protein N-phospho-L-histidine.</text>
        <dbReference type="EC" id="2.7.13.3"/>
    </reaction>
</comment>
<dbReference type="SUPFAM" id="SSF47384">
    <property type="entry name" value="Homodimeric domain of signal transducing histidine kinase"/>
    <property type="match status" value="1"/>
</dbReference>
<dbReference type="PANTHER" id="PTHR43047">
    <property type="entry name" value="TWO-COMPONENT HISTIDINE PROTEIN KINASE"/>
    <property type="match status" value="1"/>
</dbReference>
<dbReference type="InterPro" id="IPR005467">
    <property type="entry name" value="His_kinase_dom"/>
</dbReference>
<dbReference type="InterPro" id="IPR003594">
    <property type="entry name" value="HATPase_dom"/>
</dbReference>
<dbReference type="Gene3D" id="3.30.565.10">
    <property type="entry name" value="Histidine kinase-like ATPase, C-terminal domain"/>
    <property type="match status" value="1"/>
</dbReference>
<dbReference type="InterPro" id="IPR004358">
    <property type="entry name" value="Sig_transdc_His_kin-like_C"/>
</dbReference>
<dbReference type="Proteomes" id="UP001142810">
    <property type="component" value="Unassembled WGS sequence"/>
</dbReference>
<dbReference type="PROSITE" id="PS50110">
    <property type="entry name" value="RESPONSE_REGULATORY"/>
    <property type="match status" value="1"/>
</dbReference>
<comment type="caution">
    <text evidence="9">The sequence shown here is derived from an EMBL/GenBank/DDBJ whole genome shotgun (WGS) entry which is preliminary data.</text>
</comment>
<dbReference type="InterPro" id="IPR011006">
    <property type="entry name" value="CheY-like_superfamily"/>
</dbReference>
<dbReference type="Pfam" id="PF02518">
    <property type="entry name" value="HATPase_c"/>
    <property type="match status" value="1"/>
</dbReference>
<evidence type="ECO:0000313" key="10">
    <source>
        <dbReference type="Proteomes" id="UP001142810"/>
    </source>
</evidence>
<dbReference type="EC" id="2.7.13.3" evidence="2"/>
<keyword evidence="3 6" id="KW-0597">Phosphoprotein</keyword>
<dbReference type="PROSITE" id="PS50109">
    <property type="entry name" value="HIS_KIN"/>
    <property type="match status" value="1"/>
</dbReference>
<sequence>MKAQIENQHKQSLLTEVESRFGVVPNFFKLASESPDITQNLWGFAKFAYLNNPFPSLFKERLFVYTSRFCEVRYCIARHIGFLAGLGHPSGDPSSNLSSIDLIISLLAEPLPRNDDLLPYLEMVKRQKLSMSRAPEQGSEDEYAIFVCVAHILLQTESTPDCLDALKLAYSPNDLEYLLVLLTFIRTAHYWTKVHPDLEIEDDLRQLFTVQEKLAEKIFNDPEAGACELSSQLQKELYALRRETQLMEQIKTTNEALKEANTRKDDFLATLAHELRNPLAPITSGLEAMKIAIENRNLEAIESLRSTMEKQSQQLTSLVNDLMDVSRITRNVMTLKIDEVELNDVISSAIESVAVKMETAQHQFVYDRNKFESIVVKGDKVRLIQIFSNLLDNATKYTPREGRIEVAMDVHDENVLVSIQDNGIGIPPEHHEHIFELFSQSGYELESGEQGLGVGLSLVKRLIELHDGSVTVSSSYPARGSKFVVQLPVTNFKLAENDSLKSGEERKEKSCKVLLVDDNKSAADILGMLILMLGYSVDTVYSGKEALEVAAELSPDIIFMDIGMPELNGYETAKLMRQAEWRTNTILIALTGWGREEDLQRTKEAGFDYHLVKPIDAEQLKNILRYVSKHDVAGLKQYLS</sequence>
<proteinExistence type="predicted"/>
<keyword evidence="10" id="KW-1185">Reference proteome</keyword>
<accession>A0ABT3PAP8</accession>
<keyword evidence="9" id="KW-0547">Nucleotide-binding</keyword>
<dbReference type="RefSeq" id="WP_265618735.1">
    <property type="nucleotide sequence ID" value="NZ_JAPFRD010000013.1"/>
</dbReference>
<dbReference type="CDD" id="cd00082">
    <property type="entry name" value="HisKA"/>
    <property type="match status" value="1"/>
</dbReference>
<evidence type="ECO:0000259" key="8">
    <source>
        <dbReference type="PROSITE" id="PS50110"/>
    </source>
</evidence>
<reference evidence="9" key="1">
    <citation type="submission" date="2022-11" db="EMBL/GenBank/DDBJ databases">
        <title>Alteromonas sp. nov., isolated from sea water of the Qingdao.</title>
        <authorList>
            <person name="Wang Q."/>
        </authorList>
    </citation>
    <scope>NUCLEOTIDE SEQUENCE</scope>
    <source>
        <strain evidence="9">ASW11-7</strain>
    </source>
</reference>